<dbReference type="GO" id="GO:0016491">
    <property type="term" value="F:oxidoreductase activity"/>
    <property type="evidence" value="ECO:0007669"/>
    <property type="project" value="UniProtKB-KW"/>
</dbReference>
<evidence type="ECO:0000256" key="2">
    <source>
        <dbReference type="ARBA" id="ARBA00023002"/>
    </source>
</evidence>
<name>A0A9X2PGW3_9HYPH</name>
<protein>
    <submittedName>
        <fullName evidence="3">Ldh family oxidoreductase</fullName>
    </submittedName>
</protein>
<dbReference type="InterPro" id="IPR043143">
    <property type="entry name" value="Mal/L-sulf/L-lact_DH-like_NADP"/>
</dbReference>
<dbReference type="PANTHER" id="PTHR11091">
    <property type="entry name" value="OXIDOREDUCTASE-RELATED"/>
    <property type="match status" value="1"/>
</dbReference>
<proteinExistence type="inferred from homology"/>
<dbReference type="Proteomes" id="UP001151088">
    <property type="component" value="Unassembled WGS sequence"/>
</dbReference>
<keyword evidence="2" id="KW-0560">Oxidoreductase</keyword>
<keyword evidence="4" id="KW-1185">Reference proteome</keyword>
<dbReference type="PANTHER" id="PTHR11091:SF0">
    <property type="entry name" value="MALATE DEHYDROGENASE"/>
    <property type="match status" value="1"/>
</dbReference>
<comment type="similarity">
    <text evidence="1">Belongs to the LDH2/MDH2 oxidoreductase family.</text>
</comment>
<dbReference type="Pfam" id="PF02615">
    <property type="entry name" value="Ldh_2"/>
    <property type="match status" value="1"/>
</dbReference>
<dbReference type="InterPro" id="IPR036111">
    <property type="entry name" value="Mal/L-sulfo/L-lacto_DH-like_sf"/>
</dbReference>
<sequence length="337" mass="35331">MLVKAETAREVCIAALTRHGVSAANAGIQAELLVQAELMGHPSHGLQRLPRIIERIGNGVIDPVATGAHDWRTPSLLDVDGQMGLGPVVLVQALEEAARRTPETGVVLGAIHNSNHIGMLSWYVRHFAERGFVSIIVTTSEALVHPLGGRRAMIGTNPLAIGVPATPDPFVLDMASGLVSMGKIHDYAARGEPIPDNWALDAEGNPTTDAAAAKGGAIAPFGGGKGYGLGLGIELLVGALTGCALGTDVKGTLDSDKVCNKGDLFILIDPAHVRGTGISAYLDEIRHIAPIDPASPVLVPGDRAVRVRAERTAKGIPVNPDVWRQIENYTTQKGKLS</sequence>
<organism evidence="3 4">
    <name type="scientific">Ancylobacter mangrovi</name>
    <dbReference type="NCBI Taxonomy" id="2972472"/>
    <lineage>
        <taxon>Bacteria</taxon>
        <taxon>Pseudomonadati</taxon>
        <taxon>Pseudomonadota</taxon>
        <taxon>Alphaproteobacteria</taxon>
        <taxon>Hyphomicrobiales</taxon>
        <taxon>Xanthobacteraceae</taxon>
        <taxon>Ancylobacter</taxon>
    </lineage>
</organism>
<dbReference type="InterPro" id="IPR043144">
    <property type="entry name" value="Mal/L-sulf/L-lact_DH-like_ah"/>
</dbReference>
<evidence type="ECO:0000313" key="3">
    <source>
        <dbReference type="EMBL" id="MCS0497179.1"/>
    </source>
</evidence>
<dbReference type="AlphaFoldDB" id="A0A9X2PGW3"/>
<dbReference type="Gene3D" id="3.30.60.50">
    <property type="entry name" value="Hypothetical oxidoreductase yiak, domain 3"/>
    <property type="match status" value="1"/>
</dbReference>
<comment type="caution">
    <text evidence="3">The sequence shown here is derived from an EMBL/GenBank/DDBJ whole genome shotgun (WGS) entry which is preliminary data.</text>
</comment>
<dbReference type="Gene3D" id="1.10.1530.10">
    <property type="match status" value="1"/>
</dbReference>
<reference evidence="3" key="1">
    <citation type="submission" date="2022-08" db="EMBL/GenBank/DDBJ databases">
        <authorList>
            <person name="Li F."/>
        </authorList>
    </citation>
    <scope>NUCLEOTIDE SEQUENCE</scope>
    <source>
        <strain evidence="3">MQZ15Z-1</strain>
    </source>
</reference>
<dbReference type="InterPro" id="IPR003767">
    <property type="entry name" value="Malate/L-lactate_DH-like"/>
</dbReference>
<evidence type="ECO:0000256" key="1">
    <source>
        <dbReference type="ARBA" id="ARBA00006056"/>
    </source>
</evidence>
<dbReference type="EMBL" id="JANTHZ010000010">
    <property type="protein sequence ID" value="MCS0497179.1"/>
    <property type="molecule type" value="Genomic_DNA"/>
</dbReference>
<evidence type="ECO:0000313" key="4">
    <source>
        <dbReference type="Proteomes" id="UP001151088"/>
    </source>
</evidence>
<gene>
    <name evidence="3" type="ORF">NVS89_19000</name>
</gene>
<dbReference type="RefSeq" id="WP_258734332.1">
    <property type="nucleotide sequence ID" value="NZ_JANTHZ010000010.1"/>
</dbReference>
<dbReference type="SUPFAM" id="SSF89733">
    <property type="entry name" value="L-sulfolactate dehydrogenase-like"/>
    <property type="match status" value="1"/>
</dbReference>
<dbReference type="Gene3D" id="3.30.1370.60">
    <property type="entry name" value="Hypothetical oxidoreductase yiak, domain 2"/>
    <property type="match status" value="1"/>
</dbReference>
<accession>A0A9X2PGW3</accession>